<feature type="region of interest" description="Disordered" evidence="1">
    <location>
        <begin position="193"/>
        <end position="243"/>
    </location>
</feature>
<reference evidence="3" key="1">
    <citation type="submission" date="2021-03" db="EMBL/GenBank/DDBJ databases">
        <title>Revisited historic fungal species revealed as producer of novel bioactive compounds through whole genome sequencing and comparative genomics.</title>
        <authorList>
            <person name="Vignolle G.A."/>
            <person name="Hochenegger N."/>
            <person name="Mach R.L."/>
            <person name="Mach-Aigner A.R."/>
            <person name="Javad Rahimi M."/>
            <person name="Salim K.A."/>
            <person name="Chan C.M."/>
            <person name="Lim L.B.L."/>
            <person name="Cai F."/>
            <person name="Druzhinina I.S."/>
            <person name="U'Ren J.M."/>
            <person name="Derntl C."/>
        </authorList>
    </citation>
    <scope>NUCLEOTIDE SEQUENCE</scope>
    <source>
        <strain evidence="3">TUCIM 5799</strain>
    </source>
</reference>
<gene>
    <name evidence="3" type="ORF">JX265_000466</name>
</gene>
<evidence type="ECO:0000256" key="1">
    <source>
        <dbReference type="SAM" id="MobiDB-lite"/>
    </source>
</evidence>
<proteinExistence type="predicted"/>
<keyword evidence="2" id="KW-0472">Membrane</keyword>
<keyword evidence="2" id="KW-0812">Transmembrane</keyword>
<sequence>MIGSHRDQAHFDRARWRKRVLLPCWIIQIPILLTLMGIFSYRLSNTVNTYKEEKQKGNVPMVEFVWECANISFSTVSFIINAVQIAKFIAEALTPFSMLFGNVVSLVLSTAILALDVVVYVRHSEKNYSTIALALDCALLFFNIVAIIYGVIIYRRLAAYDEYHHPHNVKHFGFAEDQDTAYDPARMSLNAQPETLYDPTDVSDSRPRRPSFTFRRSLSSASRGEPVSPGPQPDAERPVSYDHKRDTQFDEYIASRRSSLNSNHGADGALGVLPSRDGTRRDSLSPQSSLTRPRAGSGPRPLSWEVNMGTDTRPDGIQRGHSLISVPEAHEPEEDIGDARLNKSRSSRSFRQSDSVRIQRCELYDTRQPG</sequence>
<evidence type="ECO:0000313" key="4">
    <source>
        <dbReference type="Proteomes" id="UP000829685"/>
    </source>
</evidence>
<keyword evidence="2" id="KW-1133">Transmembrane helix</keyword>
<keyword evidence="4" id="KW-1185">Reference proteome</keyword>
<feature type="compositionally biased region" description="Low complexity" evidence="1">
    <location>
        <begin position="210"/>
        <end position="220"/>
    </location>
</feature>
<comment type="caution">
    <text evidence="3">The sequence shown here is derived from an EMBL/GenBank/DDBJ whole genome shotgun (WGS) entry which is preliminary data.</text>
</comment>
<name>A0A9Q0AWW8_9PEZI</name>
<dbReference type="EMBL" id="JAFIMR010000001">
    <property type="protein sequence ID" value="KAI1881640.1"/>
    <property type="molecule type" value="Genomic_DNA"/>
</dbReference>
<dbReference type="AlphaFoldDB" id="A0A9Q0AWW8"/>
<dbReference type="Proteomes" id="UP000829685">
    <property type="component" value="Unassembled WGS sequence"/>
</dbReference>
<feature type="transmembrane region" description="Helical" evidence="2">
    <location>
        <begin position="98"/>
        <end position="121"/>
    </location>
</feature>
<organism evidence="3 4">
    <name type="scientific">Neoarthrinium moseri</name>
    <dbReference type="NCBI Taxonomy" id="1658444"/>
    <lineage>
        <taxon>Eukaryota</taxon>
        <taxon>Fungi</taxon>
        <taxon>Dikarya</taxon>
        <taxon>Ascomycota</taxon>
        <taxon>Pezizomycotina</taxon>
        <taxon>Sordariomycetes</taxon>
        <taxon>Xylariomycetidae</taxon>
        <taxon>Amphisphaeriales</taxon>
        <taxon>Apiosporaceae</taxon>
        <taxon>Neoarthrinium</taxon>
    </lineage>
</organism>
<accession>A0A9Q0AWW8</accession>
<feature type="transmembrane region" description="Helical" evidence="2">
    <location>
        <begin position="64"/>
        <end position="86"/>
    </location>
</feature>
<feature type="transmembrane region" description="Helical" evidence="2">
    <location>
        <begin position="133"/>
        <end position="154"/>
    </location>
</feature>
<protein>
    <submittedName>
        <fullName evidence="3">Uncharacterized protein</fullName>
    </submittedName>
</protein>
<feature type="transmembrane region" description="Helical" evidence="2">
    <location>
        <begin position="20"/>
        <end position="44"/>
    </location>
</feature>
<feature type="compositionally biased region" description="Basic and acidic residues" evidence="1">
    <location>
        <begin position="234"/>
        <end position="243"/>
    </location>
</feature>
<evidence type="ECO:0000313" key="3">
    <source>
        <dbReference type="EMBL" id="KAI1881640.1"/>
    </source>
</evidence>
<evidence type="ECO:0000256" key="2">
    <source>
        <dbReference type="SAM" id="Phobius"/>
    </source>
</evidence>
<feature type="region of interest" description="Disordered" evidence="1">
    <location>
        <begin position="258"/>
        <end position="355"/>
    </location>
</feature>